<dbReference type="Proteomes" id="UP001160130">
    <property type="component" value="Unassembled WGS sequence"/>
</dbReference>
<evidence type="ECO:0000313" key="6">
    <source>
        <dbReference type="EMBL" id="MDH6196167.1"/>
    </source>
</evidence>
<name>A0ABT6KZN7_9MYCO</name>
<evidence type="ECO:0000259" key="5">
    <source>
        <dbReference type="PROSITE" id="PS50977"/>
    </source>
</evidence>
<keyword evidence="2 4" id="KW-0238">DNA-binding</keyword>
<dbReference type="PROSITE" id="PS01081">
    <property type="entry name" value="HTH_TETR_1"/>
    <property type="match status" value="1"/>
</dbReference>
<keyword evidence="1" id="KW-0805">Transcription regulation</keyword>
<feature type="domain" description="HTH tetR-type" evidence="5">
    <location>
        <begin position="13"/>
        <end position="73"/>
    </location>
</feature>
<keyword evidence="7" id="KW-1185">Reference proteome</keyword>
<dbReference type="PANTHER" id="PTHR30055">
    <property type="entry name" value="HTH-TYPE TRANSCRIPTIONAL REGULATOR RUTR"/>
    <property type="match status" value="1"/>
</dbReference>
<accession>A0ABT6KZN7</accession>
<gene>
    <name evidence="6" type="ORF">M2272_002810</name>
</gene>
<dbReference type="Gene3D" id="1.10.357.10">
    <property type="entry name" value="Tetracycline Repressor, domain 2"/>
    <property type="match status" value="1"/>
</dbReference>
<proteinExistence type="predicted"/>
<feature type="DNA-binding region" description="H-T-H motif" evidence="4">
    <location>
        <begin position="36"/>
        <end position="55"/>
    </location>
</feature>
<reference evidence="6 7" key="1">
    <citation type="submission" date="2023-04" db="EMBL/GenBank/DDBJ databases">
        <title>Forest soil microbial communities from Buena Vista Peninsula, Colon Province, Panama.</title>
        <authorList>
            <person name="Bouskill N."/>
        </authorList>
    </citation>
    <scope>NUCLEOTIDE SEQUENCE [LARGE SCALE GENOMIC DNA]</scope>
    <source>
        <strain evidence="6 7">AC80</strain>
    </source>
</reference>
<dbReference type="EMBL" id="JARXVE010000004">
    <property type="protein sequence ID" value="MDH6196167.1"/>
    <property type="molecule type" value="Genomic_DNA"/>
</dbReference>
<dbReference type="PROSITE" id="PS50977">
    <property type="entry name" value="HTH_TETR_2"/>
    <property type="match status" value="1"/>
</dbReference>
<dbReference type="RefSeq" id="WP_280832807.1">
    <property type="nucleotide sequence ID" value="NZ_JARXVE010000004.1"/>
</dbReference>
<keyword evidence="3" id="KW-0804">Transcription</keyword>
<evidence type="ECO:0000256" key="2">
    <source>
        <dbReference type="ARBA" id="ARBA00023125"/>
    </source>
</evidence>
<organism evidence="6 7">
    <name type="scientific">Mycolicibacterium frederiksbergense</name>
    <dbReference type="NCBI Taxonomy" id="117567"/>
    <lineage>
        <taxon>Bacteria</taxon>
        <taxon>Bacillati</taxon>
        <taxon>Actinomycetota</taxon>
        <taxon>Actinomycetes</taxon>
        <taxon>Mycobacteriales</taxon>
        <taxon>Mycobacteriaceae</taxon>
        <taxon>Mycolicibacterium</taxon>
    </lineage>
</organism>
<dbReference type="InterPro" id="IPR009057">
    <property type="entry name" value="Homeodomain-like_sf"/>
</dbReference>
<dbReference type="InterPro" id="IPR041347">
    <property type="entry name" value="MftR_C"/>
</dbReference>
<dbReference type="InterPro" id="IPR001647">
    <property type="entry name" value="HTH_TetR"/>
</dbReference>
<dbReference type="PRINTS" id="PR00455">
    <property type="entry name" value="HTHTETR"/>
</dbReference>
<evidence type="ECO:0000313" key="7">
    <source>
        <dbReference type="Proteomes" id="UP001160130"/>
    </source>
</evidence>
<comment type="caution">
    <text evidence="6">The sequence shown here is derived from an EMBL/GenBank/DDBJ whole genome shotgun (WGS) entry which is preliminary data.</text>
</comment>
<protein>
    <submittedName>
        <fullName evidence="6">AcrR family transcriptional regulator</fullName>
    </submittedName>
</protein>
<dbReference type="PANTHER" id="PTHR30055:SF234">
    <property type="entry name" value="HTH-TYPE TRANSCRIPTIONAL REGULATOR BETI"/>
    <property type="match status" value="1"/>
</dbReference>
<evidence type="ECO:0000256" key="1">
    <source>
        <dbReference type="ARBA" id="ARBA00023015"/>
    </source>
</evidence>
<sequence length="197" mass="21175">MPESVSLSERKRSATRERIAAAAAQLVSDQGLNAATIDRIAEAAEIGRATFFRHFSSKEDAVAEGVTARWLDTITAAIAAQPADLTATEAVVAAFGQLADGFDDIADQIRDLATLTRSSAPLTAWTLNVYVRYENAIAALIAPRLRDLRPQDPRPRLIGALAMASVRIALDDWLVYGGALPLTVHTALTAIEITDRH</sequence>
<evidence type="ECO:0000256" key="4">
    <source>
        <dbReference type="PROSITE-ProRule" id="PRU00335"/>
    </source>
</evidence>
<dbReference type="InterPro" id="IPR050109">
    <property type="entry name" value="HTH-type_TetR-like_transc_reg"/>
</dbReference>
<dbReference type="Pfam" id="PF00440">
    <property type="entry name" value="TetR_N"/>
    <property type="match status" value="1"/>
</dbReference>
<dbReference type="SUPFAM" id="SSF46689">
    <property type="entry name" value="Homeodomain-like"/>
    <property type="match status" value="1"/>
</dbReference>
<dbReference type="InterPro" id="IPR023772">
    <property type="entry name" value="DNA-bd_HTH_TetR-type_CS"/>
</dbReference>
<dbReference type="Pfam" id="PF17754">
    <property type="entry name" value="TetR_C_14"/>
    <property type="match status" value="1"/>
</dbReference>
<evidence type="ECO:0000256" key="3">
    <source>
        <dbReference type="ARBA" id="ARBA00023163"/>
    </source>
</evidence>